<dbReference type="Proteomes" id="UP000297540">
    <property type="component" value="Unassembled WGS sequence"/>
</dbReference>
<dbReference type="AlphaFoldDB" id="A0A4Y8SMD5"/>
<evidence type="ECO:0000313" key="2">
    <source>
        <dbReference type="Proteomes" id="UP000297540"/>
    </source>
</evidence>
<dbReference type="EMBL" id="SOZE01000003">
    <property type="protein sequence ID" value="TFF39800.1"/>
    <property type="molecule type" value="Genomic_DNA"/>
</dbReference>
<dbReference type="RefSeq" id="WP_133227421.1">
    <property type="nucleotide sequence ID" value="NZ_SOZE01000003.1"/>
</dbReference>
<proteinExistence type="predicted"/>
<gene>
    <name evidence="1" type="ORF">E2R66_05400</name>
</gene>
<reference evidence="1 2" key="1">
    <citation type="journal article" date="2017" name="Int. J. Syst. Evol. Microbiol.">
        <title>Mucilaginibacterpsychrotolerans sp. nov., isolated from peatlands.</title>
        <authorList>
            <person name="Deng Y."/>
            <person name="Shen L."/>
            <person name="Xu B."/>
            <person name="Liu Y."/>
            <person name="Gu Z."/>
            <person name="Liu H."/>
            <person name="Zhou Y."/>
        </authorList>
    </citation>
    <scope>NUCLEOTIDE SEQUENCE [LARGE SCALE GENOMIC DNA]</scope>
    <source>
        <strain evidence="1 2">NH7-4</strain>
    </source>
</reference>
<sequence length="69" mass="7788">MPTILPSNIFVFKLIGKSRKLLEKQPDRRTFADFWLSLFGQKKAEAGEVYGASQLKKPAAPFAKKSEMT</sequence>
<keyword evidence="2" id="KW-1185">Reference proteome</keyword>
<organism evidence="1 2">
    <name type="scientific">Mucilaginibacter psychrotolerans</name>
    <dbReference type="NCBI Taxonomy" id="1524096"/>
    <lineage>
        <taxon>Bacteria</taxon>
        <taxon>Pseudomonadati</taxon>
        <taxon>Bacteroidota</taxon>
        <taxon>Sphingobacteriia</taxon>
        <taxon>Sphingobacteriales</taxon>
        <taxon>Sphingobacteriaceae</taxon>
        <taxon>Mucilaginibacter</taxon>
    </lineage>
</organism>
<name>A0A4Y8SMD5_9SPHI</name>
<comment type="caution">
    <text evidence="1">The sequence shown here is derived from an EMBL/GenBank/DDBJ whole genome shotgun (WGS) entry which is preliminary data.</text>
</comment>
<protein>
    <submittedName>
        <fullName evidence="1">Uncharacterized protein</fullName>
    </submittedName>
</protein>
<accession>A0A4Y8SMD5</accession>
<evidence type="ECO:0000313" key="1">
    <source>
        <dbReference type="EMBL" id="TFF39800.1"/>
    </source>
</evidence>